<proteinExistence type="predicted"/>
<accession>A0A1D2NHT9</accession>
<gene>
    <name evidence="3" type="ORF">Ocin01_01831</name>
</gene>
<protein>
    <submittedName>
        <fullName evidence="3">Uncharacterized protein</fullName>
    </submittedName>
</protein>
<keyword evidence="4" id="KW-1185">Reference proteome</keyword>
<dbReference type="EMBL" id="LJIJ01000035">
    <property type="protein sequence ID" value="ODN04833.1"/>
    <property type="molecule type" value="Genomic_DNA"/>
</dbReference>
<feature type="transmembrane region" description="Helical" evidence="2">
    <location>
        <begin position="100"/>
        <end position="120"/>
    </location>
</feature>
<keyword evidence="2" id="KW-0472">Membrane</keyword>
<comment type="caution">
    <text evidence="3">The sequence shown here is derived from an EMBL/GenBank/DDBJ whole genome shotgun (WGS) entry which is preliminary data.</text>
</comment>
<sequence length="344" mass="39225">MNKEYAKFDQPRNEYNPPATEPGHFRNLPDLLVPEEYEDVPGDPLERDMHDLYQNTATPPPTPPELEPGRAGCHVFQEEMHYMAPCYQDEDFQRILAVRLIIGNMLTYVPSIILSIWMVSWRELDVFILRNVGKLYITAGSSIVLIGLYSYFVGLCRNPPYLQLALVSRTFLTTAILGSASLCLHSLFIRIIIHEQDTVNAIAQDTGDGINGTLTGKELDRRILAKSNHSPPYIALLMVIVMFFTKTAICYSIMRYKYAIGDYRLPFVIYTLCMSLSCFLVTIVLSNGFGTKPLGYDLFQIITACYLASLLMMRTPRFIQKLFEGKMCPLREDEHMYALNHYGV</sequence>
<keyword evidence="2" id="KW-0812">Transmembrane</keyword>
<evidence type="ECO:0000313" key="3">
    <source>
        <dbReference type="EMBL" id="ODN04833.1"/>
    </source>
</evidence>
<evidence type="ECO:0000256" key="2">
    <source>
        <dbReference type="SAM" id="Phobius"/>
    </source>
</evidence>
<dbReference type="AlphaFoldDB" id="A0A1D2NHT9"/>
<keyword evidence="2" id="KW-1133">Transmembrane helix</keyword>
<feature type="transmembrane region" description="Helical" evidence="2">
    <location>
        <begin position="294"/>
        <end position="313"/>
    </location>
</feature>
<reference evidence="3 4" key="1">
    <citation type="journal article" date="2016" name="Genome Biol. Evol.">
        <title>Gene Family Evolution Reflects Adaptation to Soil Environmental Stressors in the Genome of the Collembolan Orchesella cincta.</title>
        <authorList>
            <person name="Faddeeva-Vakhrusheva A."/>
            <person name="Derks M.F."/>
            <person name="Anvar S.Y."/>
            <person name="Agamennone V."/>
            <person name="Suring W."/>
            <person name="Smit S."/>
            <person name="van Straalen N.M."/>
            <person name="Roelofs D."/>
        </authorList>
    </citation>
    <scope>NUCLEOTIDE SEQUENCE [LARGE SCALE GENOMIC DNA]</scope>
    <source>
        <tissue evidence="3">Mixed pool</tissue>
    </source>
</reference>
<feature type="transmembrane region" description="Helical" evidence="2">
    <location>
        <begin position="135"/>
        <end position="154"/>
    </location>
</feature>
<feature type="transmembrane region" description="Helical" evidence="2">
    <location>
        <begin position="166"/>
        <end position="193"/>
    </location>
</feature>
<feature type="transmembrane region" description="Helical" evidence="2">
    <location>
        <begin position="265"/>
        <end position="288"/>
    </location>
</feature>
<dbReference type="Proteomes" id="UP000094527">
    <property type="component" value="Unassembled WGS sequence"/>
</dbReference>
<organism evidence="3 4">
    <name type="scientific">Orchesella cincta</name>
    <name type="common">Springtail</name>
    <name type="synonym">Podura cincta</name>
    <dbReference type="NCBI Taxonomy" id="48709"/>
    <lineage>
        <taxon>Eukaryota</taxon>
        <taxon>Metazoa</taxon>
        <taxon>Ecdysozoa</taxon>
        <taxon>Arthropoda</taxon>
        <taxon>Hexapoda</taxon>
        <taxon>Collembola</taxon>
        <taxon>Entomobryomorpha</taxon>
        <taxon>Entomobryoidea</taxon>
        <taxon>Orchesellidae</taxon>
        <taxon>Orchesellinae</taxon>
        <taxon>Orchesella</taxon>
    </lineage>
</organism>
<feature type="compositionally biased region" description="Basic and acidic residues" evidence="1">
    <location>
        <begin position="1"/>
        <end position="12"/>
    </location>
</feature>
<name>A0A1D2NHT9_ORCCI</name>
<dbReference type="OMA" id="CLMISIR"/>
<evidence type="ECO:0000256" key="1">
    <source>
        <dbReference type="SAM" id="MobiDB-lite"/>
    </source>
</evidence>
<feature type="transmembrane region" description="Helical" evidence="2">
    <location>
        <begin position="233"/>
        <end position="253"/>
    </location>
</feature>
<evidence type="ECO:0000313" key="4">
    <source>
        <dbReference type="Proteomes" id="UP000094527"/>
    </source>
</evidence>
<feature type="region of interest" description="Disordered" evidence="1">
    <location>
        <begin position="1"/>
        <end position="67"/>
    </location>
</feature>